<evidence type="ECO:0000313" key="1">
    <source>
        <dbReference type="EMBL" id="KAA1261338.1"/>
    </source>
</evidence>
<dbReference type="Proteomes" id="UP000322699">
    <property type="component" value="Unassembled WGS sequence"/>
</dbReference>
<dbReference type="AlphaFoldDB" id="A0A5B1CJR3"/>
<gene>
    <name evidence="1" type="ORF">LF1_38850</name>
</gene>
<dbReference type="EMBL" id="VRLW01000001">
    <property type="protein sequence ID" value="KAA1261338.1"/>
    <property type="molecule type" value="Genomic_DNA"/>
</dbReference>
<evidence type="ECO:0000313" key="2">
    <source>
        <dbReference type="Proteomes" id="UP000322699"/>
    </source>
</evidence>
<reference evidence="1 2" key="1">
    <citation type="submission" date="2019-08" db="EMBL/GenBank/DDBJ databases">
        <title>Deep-cultivation of Planctomycetes and their phenomic and genomic characterization uncovers novel biology.</title>
        <authorList>
            <person name="Wiegand S."/>
            <person name="Jogler M."/>
            <person name="Boedeker C."/>
            <person name="Pinto D."/>
            <person name="Vollmers J."/>
            <person name="Rivas-Marin E."/>
            <person name="Kohn T."/>
            <person name="Peeters S.H."/>
            <person name="Heuer A."/>
            <person name="Rast P."/>
            <person name="Oberbeckmann S."/>
            <person name="Bunk B."/>
            <person name="Jeske O."/>
            <person name="Meyerdierks A."/>
            <person name="Storesund J.E."/>
            <person name="Kallscheuer N."/>
            <person name="Luecker S."/>
            <person name="Lage O.M."/>
            <person name="Pohl T."/>
            <person name="Merkel B.J."/>
            <person name="Hornburger P."/>
            <person name="Mueller R.-W."/>
            <person name="Bruemmer F."/>
            <person name="Labrenz M."/>
            <person name="Spormann A.M."/>
            <person name="Op Den Camp H."/>
            <person name="Overmann J."/>
            <person name="Amann R."/>
            <person name="Jetten M.S.M."/>
            <person name="Mascher T."/>
            <person name="Medema M.H."/>
            <person name="Devos D.P."/>
            <person name="Kaster A.-K."/>
            <person name="Ovreas L."/>
            <person name="Rohde M."/>
            <person name="Galperin M.Y."/>
            <person name="Jogler C."/>
        </authorList>
    </citation>
    <scope>NUCLEOTIDE SEQUENCE [LARGE SCALE GENOMIC DNA]</scope>
    <source>
        <strain evidence="1 2">LF1</strain>
    </source>
</reference>
<accession>A0A5B1CJR3</accession>
<proteinExistence type="predicted"/>
<dbReference type="RefSeq" id="WP_068265027.1">
    <property type="nucleotide sequence ID" value="NZ_VRLW01000001.1"/>
</dbReference>
<dbReference type="OrthoDB" id="242553at2"/>
<protein>
    <submittedName>
        <fullName evidence="1">Uncharacterized protein</fullName>
    </submittedName>
</protein>
<keyword evidence="2" id="KW-1185">Reference proteome</keyword>
<sequence>MDNFSQCQQRLDRLPPSYLCPRRFTENLQVFPIRSISDVEFDAVNQSLTAVVEDHSGAVAELEVPFFSRSADAFSEFEKQLRDHGLLACFVSGHVQMSRGRLRIRPLAVIFQMGAEERIAASPWLGVSSSHADSGLRDTKNRSPIESSIQGFTTDLQTKTAETLLIGLQSQSPMPYHELAGSAERLGFARLPSTLKALGEELTLRSEQRNWKSNHAVQQFAQLIMLLRVME</sequence>
<name>A0A5B1CJR3_9BACT</name>
<organism evidence="1 2">
    <name type="scientific">Rubripirellula obstinata</name>
    <dbReference type="NCBI Taxonomy" id="406547"/>
    <lineage>
        <taxon>Bacteria</taxon>
        <taxon>Pseudomonadati</taxon>
        <taxon>Planctomycetota</taxon>
        <taxon>Planctomycetia</taxon>
        <taxon>Pirellulales</taxon>
        <taxon>Pirellulaceae</taxon>
        <taxon>Rubripirellula</taxon>
    </lineage>
</organism>
<comment type="caution">
    <text evidence="1">The sequence shown here is derived from an EMBL/GenBank/DDBJ whole genome shotgun (WGS) entry which is preliminary data.</text>
</comment>